<dbReference type="GO" id="GO:0070402">
    <property type="term" value="F:NADPH binding"/>
    <property type="evidence" value="ECO:0007669"/>
    <property type="project" value="UniProtKB-UniRule"/>
</dbReference>
<feature type="domain" description="FMN-dependent dehydrogenase" evidence="13">
    <location>
        <begin position="56"/>
        <end position="152"/>
    </location>
</feature>
<sequence>MGYLVVMEDPGMGSGGQERSDPGMGSGGQERSDPGMGSGGQERELGAMASRKLRHIDACLHGPVQYETVTTGFERYRLPYNALTQTNLSTVDLSTGFLGAPLRAPVLIGAMTGGAELSRTINRNLAEAAQKLGIGMMLGSQRIMLDDEVAAASFDVRDLAPDVLLVGNIGLAQLSESAIPKIAAAMDRIGADALAVHTNPLQEAMQANGDTDFSGSLDRLRRLAGALPYPILVKEVGHGIGAAAAERLRDLPIAAVDVAGAGGTSWARVEQLVRYGEVRYPAVAEWGVPTAQALTEVRATLPGMPLVASGGIRTGVDAATALALGADVVALARPLLAPAIESPAAALDALHGFIEELRVCLHGCGADDLPALKRLDLTRLG</sequence>
<dbReference type="GO" id="GO:0008299">
    <property type="term" value="P:isoprenoid biosynthetic process"/>
    <property type="evidence" value="ECO:0007669"/>
    <property type="project" value="UniProtKB-UniRule"/>
</dbReference>
<reference evidence="14" key="1">
    <citation type="submission" date="2014-05" db="EMBL/GenBank/DDBJ databases">
        <title>Genome sequence of Mycobacterium aromaticivorans strain JS19b1T (= DSM 45407T).</title>
        <authorList>
            <person name="Kwak Y."/>
            <person name="Park G.-S."/>
            <person name="Li Q.X."/>
            <person name="Lee S.-E."/>
            <person name="Shin J.-H."/>
        </authorList>
    </citation>
    <scope>NUCLEOTIDE SEQUENCE [LARGE SCALE GENOMIC DNA]</scope>
    <source>
        <strain evidence="14">JS19b1</strain>
    </source>
</reference>
<evidence type="ECO:0000259" key="13">
    <source>
        <dbReference type="Pfam" id="PF01070"/>
    </source>
</evidence>
<evidence type="ECO:0000256" key="1">
    <source>
        <dbReference type="ARBA" id="ARBA00001917"/>
    </source>
</evidence>
<proteinExistence type="inferred from homology"/>
<feature type="binding site" evidence="11">
    <location>
        <position position="234"/>
    </location>
    <ligand>
        <name>FMN</name>
        <dbReference type="ChEBI" id="CHEBI:58210"/>
    </ligand>
</feature>
<evidence type="ECO:0000256" key="9">
    <source>
        <dbReference type="ARBA" id="ARBA00023235"/>
    </source>
</evidence>
<dbReference type="eggNOG" id="COG1304">
    <property type="taxonomic scope" value="Bacteria"/>
</dbReference>
<keyword evidence="3 11" id="KW-0285">Flavoprotein</keyword>
<keyword evidence="8 11" id="KW-0414">Isoprene biosynthesis</keyword>
<evidence type="ECO:0000256" key="10">
    <source>
        <dbReference type="ARBA" id="ARBA00025810"/>
    </source>
</evidence>
<comment type="catalytic activity">
    <reaction evidence="11">
        <text>isopentenyl diphosphate = dimethylallyl diphosphate</text>
        <dbReference type="Rhea" id="RHEA:23284"/>
        <dbReference type="ChEBI" id="CHEBI:57623"/>
        <dbReference type="ChEBI" id="CHEBI:128769"/>
        <dbReference type="EC" id="5.3.3.2"/>
    </reaction>
</comment>
<evidence type="ECO:0000256" key="11">
    <source>
        <dbReference type="HAMAP-Rule" id="MF_00354"/>
    </source>
</evidence>
<dbReference type="Proteomes" id="UP000022835">
    <property type="component" value="Unassembled WGS sequence"/>
</dbReference>
<dbReference type="InterPro" id="IPR013785">
    <property type="entry name" value="Aldolase_TIM"/>
</dbReference>
<comment type="similarity">
    <text evidence="11">Belongs to the IPP isomerase type 2 family.</text>
</comment>
<dbReference type="GO" id="GO:0000287">
    <property type="term" value="F:magnesium ion binding"/>
    <property type="evidence" value="ECO:0007669"/>
    <property type="project" value="UniProtKB-UniRule"/>
</dbReference>
<evidence type="ECO:0000313" key="15">
    <source>
        <dbReference type="Proteomes" id="UP000022835"/>
    </source>
</evidence>
<evidence type="ECO:0000256" key="3">
    <source>
        <dbReference type="ARBA" id="ARBA00022630"/>
    </source>
</evidence>
<dbReference type="Gene3D" id="3.20.20.70">
    <property type="entry name" value="Aldolase class I"/>
    <property type="match status" value="1"/>
</dbReference>
<evidence type="ECO:0000256" key="8">
    <source>
        <dbReference type="ARBA" id="ARBA00023229"/>
    </source>
</evidence>
<keyword evidence="15" id="KW-1185">Reference proteome</keyword>
<dbReference type="SUPFAM" id="SSF51395">
    <property type="entry name" value="FMN-linked oxidoreductases"/>
    <property type="match status" value="1"/>
</dbReference>
<feature type="binding site" evidence="11">
    <location>
        <begin position="332"/>
        <end position="333"/>
    </location>
    <ligand>
        <name>FMN</name>
        <dbReference type="ChEBI" id="CHEBI:58210"/>
    </ligand>
</feature>
<protein>
    <recommendedName>
        <fullName evidence="11">Isopentenyl-diphosphate delta-isomerase</fullName>
        <shortName evidence="11">IPP isomerase</shortName>
        <ecNumber evidence="11">5.3.3.2</ecNumber>
    </recommendedName>
    <alternativeName>
        <fullName evidence="11">Isopentenyl diphosphate:dimethylallyl diphosphate isomerase</fullName>
    </alternativeName>
    <alternativeName>
        <fullName evidence="11">Isopentenyl pyrophosphate isomerase</fullName>
    </alternativeName>
    <alternativeName>
        <fullName evidence="11">Type 2 isopentenyl diphosphate isomerase</fullName>
        <shortName evidence="11">IDI-2</shortName>
    </alternativeName>
</protein>
<comment type="cofactor">
    <cofactor evidence="11">
        <name>Mg(2+)</name>
        <dbReference type="ChEBI" id="CHEBI:18420"/>
    </cofactor>
</comment>
<dbReference type="GO" id="GO:0004452">
    <property type="term" value="F:isopentenyl-diphosphate delta-isomerase activity"/>
    <property type="evidence" value="ECO:0007669"/>
    <property type="project" value="UniProtKB-UniRule"/>
</dbReference>
<evidence type="ECO:0000256" key="12">
    <source>
        <dbReference type="SAM" id="MobiDB-lite"/>
    </source>
</evidence>
<evidence type="ECO:0000256" key="6">
    <source>
        <dbReference type="ARBA" id="ARBA00022842"/>
    </source>
</evidence>
<dbReference type="GO" id="GO:0010181">
    <property type="term" value="F:FMN binding"/>
    <property type="evidence" value="ECO:0007669"/>
    <property type="project" value="UniProtKB-UniRule"/>
</dbReference>
<comment type="function">
    <text evidence="11">Involved in the biosynthesis of isoprenoids. Catalyzes the 1,3-allylic rearrangement of the homoallylic substrate isopentenyl (IPP) to its allylic isomer, dimethylallyl diphosphate (DMAPP).</text>
</comment>
<feature type="binding site" evidence="11">
    <location>
        <position position="168"/>
    </location>
    <ligand>
        <name>FMN</name>
        <dbReference type="ChEBI" id="CHEBI:58210"/>
    </ligand>
</feature>
<dbReference type="PIRSF" id="PIRSF003314">
    <property type="entry name" value="IPP_isomerase"/>
    <property type="match status" value="1"/>
</dbReference>
<dbReference type="HAMAP" id="MF_00354">
    <property type="entry name" value="Idi_2"/>
    <property type="match status" value="1"/>
</dbReference>
<organism evidence="14 15">
    <name type="scientific">Mycolicibacterium aromaticivorans JS19b1 = JCM 16368</name>
    <dbReference type="NCBI Taxonomy" id="1440774"/>
    <lineage>
        <taxon>Bacteria</taxon>
        <taxon>Bacillati</taxon>
        <taxon>Actinomycetota</taxon>
        <taxon>Actinomycetes</taxon>
        <taxon>Mycobacteriales</taxon>
        <taxon>Mycobacteriaceae</taxon>
        <taxon>Mycolicibacterium</taxon>
    </lineage>
</organism>
<comment type="subcellular location">
    <subcellularLocation>
        <location evidence="11">Cytoplasm</location>
    </subcellularLocation>
</comment>
<keyword evidence="4 11" id="KW-0288">FMN</keyword>
<feature type="binding site" evidence="11">
    <location>
        <begin position="51"/>
        <end position="52"/>
    </location>
    <ligand>
        <name>substrate</name>
    </ligand>
</feature>
<evidence type="ECO:0000256" key="4">
    <source>
        <dbReference type="ARBA" id="ARBA00022643"/>
    </source>
</evidence>
<dbReference type="AlphaFoldDB" id="A0A064CH30"/>
<comment type="caution">
    <text evidence="11">Lacks conserved residue(s) required for the propagation of feature annotation.</text>
</comment>
<dbReference type="PANTHER" id="PTHR43665">
    <property type="entry name" value="ISOPENTENYL-DIPHOSPHATE DELTA-ISOMERASE"/>
    <property type="match status" value="1"/>
</dbReference>
<keyword evidence="2 11" id="KW-0963">Cytoplasm</keyword>
<feature type="binding site" evidence="11">
    <location>
        <begin position="110"/>
        <end position="112"/>
    </location>
    <ligand>
        <name>FMN</name>
        <dbReference type="ChEBI" id="CHEBI:58210"/>
    </ligand>
</feature>
<keyword evidence="5 11" id="KW-0479">Metal-binding</keyword>
<evidence type="ECO:0000313" key="14">
    <source>
        <dbReference type="EMBL" id="KDE98048.1"/>
    </source>
</evidence>
<feature type="region of interest" description="Disordered" evidence="12">
    <location>
        <begin position="8"/>
        <end position="42"/>
    </location>
</feature>
<gene>
    <name evidence="11" type="primary">fni</name>
    <name evidence="14" type="ORF">Y900_003590</name>
</gene>
<feature type="binding site" evidence="11">
    <location>
        <position position="140"/>
    </location>
    <ligand>
        <name>FMN</name>
        <dbReference type="ChEBI" id="CHEBI:58210"/>
    </ligand>
</feature>
<comment type="cofactor">
    <cofactor evidence="11">
        <name>NADPH</name>
        <dbReference type="ChEBI" id="CHEBI:57783"/>
    </cofactor>
</comment>
<feature type="binding site" evidence="11">
    <location>
        <begin position="311"/>
        <end position="313"/>
    </location>
    <ligand>
        <name>FMN</name>
        <dbReference type="ChEBI" id="CHEBI:58210"/>
    </ligand>
</feature>
<dbReference type="STRING" id="1440774.Y900_003590"/>
<dbReference type="GO" id="GO:0005737">
    <property type="term" value="C:cytoplasm"/>
    <property type="evidence" value="ECO:0007669"/>
    <property type="project" value="UniProtKB-SubCell"/>
</dbReference>
<dbReference type="NCBIfam" id="TIGR02151">
    <property type="entry name" value="IPP_isom_2"/>
    <property type="match status" value="1"/>
</dbReference>
<dbReference type="PANTHER" id="PTHR43665:SF1">
    <property type="entry name" value="ISOPENTENYL-DIPHOSPHATE DELTA-ISOMERASE"/>
    <property type="match status" value="1"/>
</dbReference>
<comment type="cofactor">
    <cofactor evidence="1 11">
        <name>FMN</name>
        <dbReference type="ChEBI" id="CHEBI:58210"/>
    </cofactor>
</comment>
<feature type="binding site" evidence="11">
    <location>
        <position position="202"/>
    </location>
    <ligand>
        <name>substrate</name>
    </ligand>
</feature>
<dbReference type="InterPro" id="IPR011179">
    <property type="entry name" value="IPdP_isomerase"/>
</dbReference>
<keyword evidence="6 11" id="KW-0460">Magnesium</keyword>
<feature type="binding site" evidence="11">
    <location>
        <position position="203"/>
    </location>
    <ligand>
        <name>Mg(2+)</name>
        <dbReference type="ChEBI" id="CHEBI:18420"/>
    </ligand>
</feature>
<feature type="domain" description="FMN-dependent dehydrogenase" evidence="13">
    <location>
        <begin position="208"/>
        <end position="375"/>
    </location>
</feature>
<evidence type="ECO:0000256" key="5">
    <source>
        <dbReference type="ARBA" id="ARBA00022723"/>
    </source>
</evidence>
<feature type="binding site" evidence="11">
    <location>
        <position position="264"/>
    </location>
    <ligand>
        <name>FMN</name>
        <dbReference type="ChEBI" id="CHEBI:58210"/>
    </ligand>
</feature>
<dbReference type="CDD" id="cd02811">
    <property type="entry name" value="IDI-2_FMN"/>
    <property type="match status" value="1"/>
</dbReference>
<evidence type="ECO:0000256" key="7">
    <source>
        <dbReference type="ARBA" id="ARBA00022857"/>
    </source>
</evidence>
<dbReference type="Pfam" id="PF01070">
    <property type="entry name" value="FMN_dh"/>
    <property type="match status" value="2"/>
</dbReference>
<comment type="caution">
    <text evidence="14">The sequence shown here is derived from an EMBL/GenBank/DDBJ whole genome shotgun (WGS) entry which is preliminary data.</text>
</comment>
<dbReference type="EMBL" id="JALN02000001">
    <property type="protein sequence ID" value="KDE98048.1"/>
    <property type="molecule type" value="Genomic_DNA"/>
</dbReference>
<evidence type="ECO:0000256" key="2">
    <source>
        <dbReference type="ARBA" id="ARBA00022490"/>
    </source>
</evidence>
<dbReference type="InterPro" id="IPR000262">
    <property type="entry name" value="FMN-dep_DH"/>
</dbReference>
<accession>A0A064CH30</accession>
<feature type="binding site" evidence="11">
    <location>
        <begin position="140"/>
        <end position="142"/>
    </location>
    <ligand>
        <name>substrate</name>
    </ligand>
</feature>
<dbReference type="GO" id="GO:0016491">
    <property type="term" value="F:oxidoreductase activity"/>
    <property type="evidence" value="ECO:0007669"/>
    <property type="project" value="InterPro"/>
</dbReference>
<dbReference type="EC" id="5.3.3.2" evidence="11"/>
<name>A0A064CH30_9MYCO</name>
<keyword evidence="7 11" id="KW-0521">NADP</keyword>
<comment type="subunit">
    <text evidence="10 11">Homooctamer. Dimer of tetramers.</text>
</comment>
<keyword evidence="9 11" id="KW-0413">Isomerase</keyword>